<keyword evidence="3" id="KW-1185">Reference proteome</keyword>
<reference evidence="2 3" key="1">
    <citation type="submission" date="2020-08" db="EMBL/GenBank/DDBJ databases">
        <title>Sequencing the genomes of 1000 actinobacteria strains.</title>
        <authorList>
            <person name="Klenk H.-P."/>
        </authorList>
    </citation>
    <scope>NUCLEOTIDE SEQUENCE [LARGE SCALE GENOMIC DNA]</scope>
    <source>
        <strain evidence="2 3">DSM 102030</strain>
    </source>
</reference>
<dbReference type="EMBL" id="JACHJT010000002">
    <property type="protein sequence ID" value="MBB4935049.1"/>
    <property type="molecule type" value="Genomic_DNA"/>
</dbReference>
<organism evidence="2 3">
    <name type="scientific">Lipingzhangella halophila</name>
    <dbReference type="NCBI Taxonomy" id="1783352"/>
    <lineage>
        <taxon>Bacteria</taxon>
        <taxon>Bacillati</taxon>
        <taxon>Actinomycetota</taxon>
        <taxon>Actinomycetes</taxon>
        <taxon>Streptosporangiales</taxon>
        <taxon>Nocardiopsidaceae</taxon>
        <taxon>Lipingzhangella</taxon>
    </lineage>
</organism>
<dbReference type="AlphaFoldDB" id="A0A7W7RN52"/>
<feature type="region of interest" description="Disordered" evidence="1">
    <location>
        <begin position="1"/>
        <end position="34"/>
    </location>
</feature>
<dbReference type="Proteomes" id="UP000523007">
    <property type="component" value="Unassembled WGS sequence"/>
</dbReference>
<proteinExistence type="predicted"/>
<sequence length="48" mass="4845">MVAASGGAGRGGTPEVPEGFRPPGAREGNGRLGSEGVTRIARNFVFMA</sequence>
<evidence type="ECO:0000313" key="3">
    <source>
        <dbReference type="Proteomes" id="UP000523007"/>
    </source>
</evidence>
<evidence type="ECO:0000313" key="2">
    <source>
        <dbReference type="EMBL" id="MBB4935049.1"/>
    </source>
</evidence>
<protein>
    <submittedName>
        <fullName evidence="2">Uncharacterized protein</fullName>
    </submittedName>
</protein>
<comment type="caution">
    <text evidence="2">The sequence shown here is derived from an EMBL/GenBank/DDBJ whole genome shotgun (WGS) entry which is preliminary data.</text>
</comment>
<evidence type="ECO:0000256" key="1">
    <source>
        <dbReference type="SAM" id="MobiDB-lite"/>
    </source>
</evidence>
<name>A0A7W7RN52_9ACTN</name>
<accession>A0A7W7RN52</accession>
<gene>
    <name evidence="2" type="ORF">F4561_005943</name>
</gene>
<feature type="compositionally biased region" description="Gly residues" evidence="1">
    <location>
        <begin position="1"/>
        <end position="12"/>
    </location>
</feature>